<keyword evidence="9" id="KW-0238">DNA-binding</keyword>
<dbReference type="GO" id="GO:0005737">
    <property type="term" value="C:cytoplasm"/>
    <property type="evidence" value="ECO:0007669"/>
    <property type="project" value="TreeGrafter"/>
</dbReference>
<dbReference type="PANTHER" id="PTHR24058:SF53">
    <property type="entry name" value="HOMEODOMAIN-INTERACTING PROTEIN KINASE 2"/>
    <property type="match status" value="1"/>
</dbReference>
<dbReference type="GO" id="GO:0007224">
    <property type="term" value="P:smoothened signaling pathway"/>
    <property type="evidence" value="ECO:0007669"/>
    <property type="project" value="TreeGrafter"/>
</dbReference>
<organism evidence="9 10">
    <name type="scientific">Solea senegalensis</name>
    <name type="common">Senegalese sole</name>
    <dbReference type="NCBI Taxonomy" id="28829"/>
    <lineage>
        <taxon>Eukaryota</taxon>
        <taxon>Metazoa</taxon>
        <taxon>Chordata</taxon>
        <taxon>Craniata</taxon>
        <taxon>Vertebrata</taxon>
        <taxon>Euteleostomi</taxon>
        <taxon>Actinopterygii</taxon>
        <taxon>Neopterygii</taxon>
        <taxon>Teleostei</taxon>
        <taxon>Neoteleostei</taxon>
        <taxon>Acanthomorphata</taxon>
        <taxon>Carangaria</taxon>
        <taxon>Pleuronectiformes</taxon>
        <taxon>Pleuronectoidei</taxon>
        <taxon>Soleidae</taxon>
        <taxon>Solea</taxon>
    </lineage>
</organism>
<gene>
    <name evidence="9" type="ORF">JOB18_008977</name>
</gene>
<evidence type="ECO:0000256" key="3">
    <source>
        <dbReference type="ARBA" id="ARBA00022741"/>
    </source>
</evidence>
<keyword evidence="3 6" id="KW-0547">Nucleotide-binding</keyword>
<evidence type="ECO:0000256" key="5">
    <source>
        <dbReference type="ARBA" id="ARBA00022840"/>
    </source>
</evidence>
<evidence type="ECO:0000256" key="2">
    <source>
        <dbReference type="ARBA" id="ARBA00022679"/>
    </source>
</evidence>
<dbReference type="GO" id="GO:0046332">
    <property type="term" value="F:SMAD binding"/>
    <property type="evidence" value="ECO:0007669"/>
    <property type="project" value="TreeGrafter"/>
</dbReference>
<comment type="caution">
    <text evidence="9">The sequence shown here is derived from an EMBL/GenBank/DDBJ whole genome shotgun (WGS) entry which is preliminary data.</text>
</comment>
<feature type="compositionally biased region" description="Polar residues" evidence="7">
    <location>
        <begin position="680"/>
        <end position="690"/>
    </location>
</feature>
<dbReference type="GO" id="GO:0016605">
    <property type="term" value="C:PML body"/>
    <property type="evidence" value="ECO:0007669"/>
    <property type="project" value="TreeGrafter"/>
</dbReference>
<dbReference type="GO" id="GO:0003714">
    <property type="term" value="F:transcription corepressor activity"/>
    <property type="evidence" value="ECO:0007669"/>
    <property type="project" value="TreeGrafter"/>
</dbReference>
<sequence length="865" mass="96955">MFSPLHAKDGLVPGGYLTSRFSIYQVHSILGSGTYGKVAKCTRMKDKKTVAIKIMKQRSDVHYEVDALKKIKSLDPDKCNLVRWYNIFKDKGKFCLEFEHLDKSLLDFMTGRNCPIFLKEIRPIVQQLANALNHLKTVGIVHADLKLENVMLVNQLREPYRVKVIDFGLAVEVSAAEVGLNIQTHPYRSPEIILGLPFTEAIDMWSLGCIAATMYLGTLLYPGNNEYEVIRYIVKTQGQPPDTMLSIGQKTGKYFQEEVNSTATFWKLKTPEQVRREMGIKAKKSTVLKFTSLDDLKHILDFQSVSSADKVVEKTDRLAFVDMLKGMLQLDAVKRMTPGEVLDHDFLSMHHIASMYHHSNHVRSCFHIMDICKTKVPAMDSCKTLNGSVQQPLSRTTKLVPSCAVGSSVVQPHRIDSRPCTDTTGSRTSGIKVKTHDEDLPLQVPLLTTKSSVQERSAGKLHQCHTSDSKYNWLALKEKGTSDPSVGLSTSNCRSQRLRCVPSEFKRSLDLCHIYDTYPNLAAHNKKRTSEGSAGLSTSNCRNLVQRCVSSKVKPRLDLCQNPKSSYIGSAHGEKRASDPPAASSTSNCRSQTRSHVLSEVKRRLDHCRTSDSYYNLPAHSEKRASECSAGLSTSNNRNQTRACVLPEGKGKLDPCHIPKPIYNSALSEKKASDRAAGLPTSNSGSQTRRYVSEVRGRLIQHQIPKSVYNNCSAHKKNGTSDRFGGLSTANYRSWAQNCVSSEVKRRLDRQISESLYKWSTQNEKRVSKASEGSQTSNHVRFDCVSSEVKRRLDCQIAESLYNCSARHEKRAGDPSVHLSTSKYRSWTRNSVPSEIKRRLDYQIPKSIYIWSSYKEGTARDSAAG</sequence>
<dbReference type="InterPro" id="IPR000719">
    <property type="entry name" value="Prot_kinase_dom"/>
</dbReference>
<dbReference type="PROSITE" id="PS00107">
    <property type="entry name" value="PROTEIN_KINASE_ATP"/>
    <property type="match status" value="1"/>
</dbReference>
<dbReference type="GO" id="GO:0042771">
    <property type="term" value="P:intrinsic apoptotic signaling pathway in response to DNA damage by p53 class mediator"/>
    <property type="evidence" value="ECO:0007669"/>
    <property type="project" value="TreeGrafter"/>
</dbReference>
<keyword evidence="9" id="KW-0371">Homeobox</keyword>
<evidence type="ECO:0000256" key="7">
    <source>
        <dbReference type="SAM" id="MobiDB-lite"/>
    </source>
</evidence>
<dbReference type="GO" id="GO:0004674">
    <property type="term" value="F:protein serine/threonine kinase activity"/>
    <property type="evidence" value="ECO:0007669"/>
    <property type="project" value="UniProtKB-KW"/>
</dbReference>
<evidence type="ECO:0000313" key="9">
    <source>
        <dbReference type="EMBL" id="KAG7509940.1"/>
    </source>
</evidence>
<dbReference type="SMART" id="SM00220">
    <property type="entry name" value="S_TKc"/>
    <property type="match status" value="1"/>
</dbReference>
<evidence type="ECO:0000256" key="6">
    <source>
        <dbReference type="PROSITE-ProRule" id="PRU10141"/>
    </source>
</evidence>
<reference evidence="9 10" key="1">
    <citation type="journal article" date="2021" name="Sci. Rep.">
        <title>Chromosome anchoring in Senegalese sole (Solea senegalensis) reveals sex-associated markers and genome rearrangements in flatfish.</title>
        <authorList>
            <person name="Guerrero-Cozar I."/>
            <person name="Gomez-Garrido J."/>
            <person name="Berbel C."/>
            <person name="Martinez-Blanch J.F."/>
            <person name="Alioto T."/>
            <person name="Claros M.G."/>
            <person name="Gagnaire P.A."/>
            <person name="Manchado M."/>
        </authorList>
    </citation>
    <scope>NUCLEOTIDE SEQUENCE [LARGE SCALE GENOMIC DNA]</scope>
    <source>
        <strain evidence="9">Sse05_10M</strain>
    </source>
</reference>
<keyword evidence="4 9" id="KW-0418">Kinase</keyword>
<feature type="domain" description="Protein kinase" evidence="8">
    <location>
        <begin position="24"/>
        <end position="347"/>
    </location>
</feature>
<dbReference type="AlphaFoldDB" id="A0AAV6S066"/>
<protein>
    <submittedName>
        <fullName evidence="9">Homeodomain-interacting protein kinase 3-like</fullName>
    </submittedName>
</protein>
<dbReference type="InterPro" id="IPR017441">
    <property type="entry name" value="Protein_kinase_ATP_BS"/>
</dbReference>
<accession>A0AAV6S066</accession>
<feature type="region of interest" description="Disordered" evidence="7">
    <location>
        <begin position="668"/>
        <end position="690"/>
    </location>
</feature>
<dbReference type="GO" id="GO:0003677">
    <property type="term" value="F:DNA binding"/>
    <property type="evidence" value="ECO:0007669"/>
    <property type="project" value="UniProtKB-KW"/>
</dbReference>
<keyword evidence="10" id="KW-1185">Reference proteome</keyword>
<dbReference type="Pfam" id="PF00069">
    <property type="entry name" value="Pkinase"/>
    <property type="match status" value="1"/>
</dbReference>
<proteinExistence type="predicted"/>
<feature type="binding site" evidence="6">
    <location>
        <position position="53"/>
    </location>
    <ligand>
        <name>ATP</name>
        <dbReference type="ChEBI" id="CHEBI:30616"/>
    </ligand>
</feature>
<feature type="region of interest" description="Disordered" evidence="7">
    <location>
        <begin position="570"/>
        <end position="598"/>
    </location>
</feature>
<feature type="compositionally biased region" description="Polar residues" evidence="7">
    <location>
        <begin position="583"/>
        <end position="596"/>
    </location>
</feature>
<evidence type="ECO:0000256" key="1">
    <source>
        <dbReference type="ARBA" id="ARBA00022527"/>
    </source>
</evidence>
<name>A0AAV6S066_SOLSE</name>
<dbReference type="GO" id="GO:0003713">
    <property type="term" value="F:transcription coactivator activity"/>
    <property type="evidence" value="ECO:0007669"/>
    <property type="project" value="TreeGrafter"/>
</dbReference>
<dbReference type="GO" id="GO:0004713">
    <property type="term" value="F:protein tyrosine kinase activity"/>
    <property type="evidence" value="ECO:0007669"/>
    <property type="project" value="TreeGrafter"/>
</dbReference>
<dbReference type="GO" id="GO:0045944">
    <property type="term" value="P:positive regulation of transcription by RNA polymerase II"/>
    <property type="evidence" value="ECO:0007669"/>
    <property type="project" value="TreeGrafter"/>
</dbReference>
<keyword evidence="5 6" id="KW-0067">ATP-binding</keyword>
<dbReference type="PANTHER" id="PTHR24058">
    <property type="entry name" value="DUAL SPECIFICITY PROTEIN KINASE"/>
    <property type="match status" value="1"/>
</dbReference>
<evidence type="ECO:0000256" key="4">
    <source>
        <dbReference type="ARBA" id="ARBA00022777"/>
    </source>
</evidence>
<evidence type="ECO:0000313" key="10">
    <source>
        <dbReference type="Proteomes" id="UP000693946"/>
    </source>
</evidence>
<keyword evidence="2" id="KW-0808">Transferase</keyword>
<dbReference type="InterPro" id="IPR050494">
    <property type="entry name" value="Ser_Thr_dual-spec_kinase"/>
</dbReference>
<dbReference type="Proteomes" id="UP000693946">
    <property type="component" value="Linkage Group LG16"/>
</dbReference>
<dbReference type="InterPro" id="IPR008271">
    <property type="entry name" value="Ser/Thr_kinase_AS"/>
</dbReference>
<dbReference type="PROSITE" id="PS00108">
    <property type="entry name" value="PROTEIN_KINASE_ST"/>
    <property type="match status" value="1"/>
</dbReference>
<dbReference type="GO" id="GO:0005524">
    <property type="term" value="F:ATP binding"/>
    <property type="evidence" value="ECO:0007669"/>
    <property type="project" value="UniProtKB-UniRule"/>
</dbReference>
<keyword evidence="1" id="KW-0723">Serine/threonine-protein kinase</keyword>
<dbReference type="PROSITE" id="PS50011">
    <property type="entry name" value="PROTEIN_KINASE_DOM"/>
    <property type="match status" value="1"/>
</dbReference>
<evidence type="ECO:0000259" key="8">
    <source>
        <dbReference type="PROSITE" id="PS50011"/>
    </source>
</evidence>
<dbReference type="EMBL" id="JAGKHQ010000008">
    <property type="protein sequence ID" value="KAG7509940.1"/>
    <property type="molecule type" value="Genomic_DNA"/>
</dbReference>